<dbReference type="EMBL" id="JAPTNE010000001">
    <property type="protein sequence ID" value="MCZ0805319.1"/>
    <property type="molecule type" value="Genomic_DNA"/>
</dbReference>
<evidence type="ECO:0000256" key="2">
    <source>
        <dbReference type="SAM" id="Phobius"/>
    </source>
</evidence>
<organism evidence="3 4">
    <name type="scientific">Brevibacillus laterosporus</name>
    <name type="common">Bacillus laterosporus</name>
    <dbReference type="NCBI Taxonomy" id="1465"/>
    <lineage>
        <taxon>Bacteria</taxon>
        <taxon>Bacillati</taxon>
        <taxon>Bacillota</taxon>
        <taxon>Bacilli</taxon>
        <taxon>Bacillales</taxon>
        <taxon>Paenibacillaceae</taxon>
        <taxon>Brevibacillus</taxon>
    </lineage>
</organism>
<dbReference type="RefSeq" id="WP_258432489.1">
    <property type="nucleotide sequence ID" value="NZ_JANSGW010000001.1"/>
</dbReference>
<evidence type="ECO:0000313" key="4">
    <source>
        <dbReference type="Proteomes" id="UP001077662"/>
    </source>
</evidence>
<accession>A0AAP3GBY3</accession>
<feature type="compositionally biased region" description="Acidic residues" evidence="1">
    <location>
        <begin position="153"/>
        <end position="183"/>
    </location>
</feature>
<sequence>MAIYTRDVESERTKQRREDFIESVHIFLYLSTILAIVYTFRKIQENAIFIAVLIGIITIVFLAFSIRKKRLLKSEYRSSCEALALSIAGRHNGRLSVPLFSLESSLRLDECDRIVRDLEEKGVFKSIINTGSGTIYHLDPYILQSLERSNQDSDQENDDECDSEWDEEDEDEDDDWDDDDDWNENQKQMTKKNHAQLLNVIVPESIRENKVVRFFTAGNILVKVLLVLLIVLFDLVDKHYILEHAKIYIVATSVSLSFFILLGISSYVQSNKTMKRMREIDIMDYIFEKEGYLYQKEIAAYTYESIDSVQPTIQNWFKNRYASIHTLDDGSILYYFPEITDQSVINQNRSFFSPMEHSNKLIIQFMQYAMLACLLSGMGGYVADRYGMWMFGIAWGIIFLLALGTIASRVSAESERMERMGFQVAEQKGGALTIHEFAYGAGIRMEEAAQILRKWEQEELARSMEHPDQIPYYKINGVLSMEQRLTSEYV</sequence>
<feature type="transmembrane region" description="Helical" evidence="2">
    <location>
        <begin position="46"/>
        <end position="66"/>
    </location>
</feature>
<feature type="transmembrane region" description="Helical" evidence="2">
    <location>
        <begin position="389"/>
        <end position="410"/>
    </location>
</feature>
<feature type="region of interest" description="Disordered" evidence="1">
    <location>
        <begin position="149"/>
        <end position="184"/>
    </location>
</feature>
<reference evidence="3" key="1">
    <citation type="submission" date="2022-09" db="EMBL/GenBank/DDBJ databases">
        <title>Genome analysis and characterization of larvicidal activity of Brevibacillus strains.</title>
        <authorList>
            <person name="Patrusheva E.V."/>
            <person name="Izotova A.O."/>
            <person name="Toshchakov S.V."/>
            <person name="Sineoky S.P."/>
        </authorList>
    </citation>
    <scope>NUCLEOTIDE SEQUENCE</scope>
    <source>
        <strain evidence="3">VKPM_B-13247</strain>
    </source>
</reference>
<keyword evidence="2" id="KW-1133">Transmembrane helix</keyword>
<feature type="transmembrane region" description="Helical" evidence="2">
    <location>
        <begin position="247"/>
        <end position="268"/>
    </location>
</feature>
<keyword evidence="2" id="KW-0472">Membrane</keyword>
<feature type="transmembrane region" description="Helical" evidence="2">
    <location>
        <begin position="20"/>
        <end position="40"/>
    </location>
</feature>
<evidence type="ECO:0000313" key="3">
    <source>
        <dbReference type="EMBL" id="MCZ0805319.1"/>
    </source>
</evidence>
<feature type="transmembrane region" description="Helical" evidence="2">
    <location>
        <begin position="214"/>
        <end position="235"/>
    </location>
</feature>
<keyword evidence="2" id="KW-0812">Transmembrane</keyword>
<protein>
    <submittedName>
        <fullName evidence="3">Uncharacterized protein</fullName>
    </submittedName>
</protein>
<name>A0AAP3GBY3_BRELA</name>
<proteinExistence type="predicted"/>
<dbReference type="Proteomes" id="UP001077662">
    <property type="component" value="Unassembled WGS sequence"/>
</dbReference>
<gene>
    <name evidence="3" type="ORF">O0554_00075</name>
</gene>
<evidence type="ECO:0000256" key="1">
    <source>
        <dbReference type="SAM" id="MobiDB-lite"/>
    </source>
</evidence>
<feature type="transmembrane region" description="Helical" evidence="2">
    <location>
        <begin position="365"/>
        <end position="383"/>
    </location>
</feature>
<dbReference type="AlphaFoldDB" id="A0AAP3GBY3"/>
<comment type="caution">
    <text evidence="3">The sequence shown here is derived from an EMBL/GenBank/DDBJ whole genome shotgun (WGS) entry which is preliminary data.</text>
</comment>